<reference evidence="2 3" key="1">
    <citation type="submission" date="2019-08" db="EMBL/GenBank/DDBJ databases">
        <title>Sphingorhabdus soil sp. nov., isolated from arctic soil.</title>
        <authorList>
            <person name="Liu Y."/>
        </authorList>
    </citation>
    <scope>NUCLEOTIDE SEQUENCE [LARGE SCALE GENOMIC DNA]</scope>
    <source>
        <strain evidence="2 3">D-2Q-5-6</strain>
    </source>
</reference>
<dbReference type="SUPFAM" id="SSF50630">
    <property type="entry name" value="Acid proteases"/>
    <property type="match status" value="2"/>
</dbReference>
<protein>
    <recommendedName>
        <fullName evidence="4">Peptidase A2 domain-containing protein</fullName>
    </recommendedName>
</protein>
<dbReference type="InterPro" id="IPR034122">
    <property type="entry name" value="Retropepsin-like_bacterial"/>
</dbReference>
<proteinExistence type="predicted"/>
<dbReference type="AlphaFoldDB" id="A0A5C6UQX7"/>
<evidence type="ECO:0000313" key="2">
    <source>
        <dbReference type="EMBL" id="TXC73435.1"/>
    </source>
</evidence>
<dbReference type="InterPro" id="IPR021109">
    <property type="entry name" value="Peptidase_aspartic_dom_sf"/>
</dbReference>
<accession>A0A5C6UQX7</accession>
<feature type="signal peptide" evidence="1">
    <location>
        <begin position="1"/>
        <end position="33"/>
    </location>
</feature>
<evidence type="ECO:0000313" key="3">
    <source>
        <dbReference type="Proteomes" id="UP000321129"/>
    </source>
</evidence>
<gene>
    <name evidence="2" type="ORF">FSZ31_01375</name>
</gene>
<dbReference type="CDD" id="cd05483">
    <property type="entry name" value="retropepsin_like_bacteria"/>
    <property type="match status" value="1"/>
</dbReference>
<feature type="chain" id="PRO_5022793809" description="Peptidase A2 domain-containing protein" evidence="1">
    <location>
        <begin position="34"/>
        <end position="347"/>
    </location>
</feature>
<evidence type="ECO:0008006" key="4">
    <source>
        <dbReference type="Google" id="ProtNLM"/>
    </source>
</evidence>
<dbReference type="OrthoDB" id="107347at2"/>
<dbReference type="Proteomes" id="UP000321129">
    <property type="component" value="Unassembled WGS sequence"/>
</dbReference>
<keyword evidence="3" id="KW-1185">Reference proteome</keyword>
<dbReference type="RefSeq" id="WP_147121271.1">
    <property type="nucleotide sequence ID" value="NZ_VOPY01000001.1"/>
</dbReference>
<sequence length="347" mass="37065">MLHPRVFETFGLVGRIAIPLAASLATLASPASAQVPLAQLPVDATAVAEPAAEPLSEWERFVYDRTARMTVPVSINGTAAVPFIIDTGSELTVISRELAASLTLPPADSMLLATISGPVVTDSYRIHDLANGGFAVNDIIAPALARRHLGIDGLIGIESIKDKVIVFDFAQQQMLVLPSGTTPMRQTDSDDVIIVTAKRKNGRLILSDARIGDRRVDLVIDTGSQSSVGNFALQRMVASQSGESEGVASSLIDVGGTLVATEADAVPEITIGKVTLARLPIAYADSYALDVLGLGKRPAILLGMDALSLFDRVEIDFGRRKVKFVMPEATYRKPIRRRATRIGTERI</sequence>
<dbReference type="EMBL" id="VOPY01000001">
    <property type="protein sequence ID" value="TXC73435.1"/>
    <property type="molecule type" value="Genomic_DNA"/>
</dbReference>
<dbReference type="Pfam" id="PF13650">
    <property type="entry name" value="Asp_protease_2"/>
    <property type="match status" value="2"/>
</dbReference>
<evidence type="ECO:0000256" key="1">
    <source>
        <dbReference type="SAM" id="SignalP"/>
    </source>
</evidence>
<keyword evidence="1" id="KW-0732">Signal</keyword>
<comment type="caution">
    <text evidence="2">The sequence shown here is derived from an EMBL/GenBank/DDBJ whole genome shotgun (WGS) entry which is preliminary data.</text>
</comment>
<name>A0A5C6UQX7_9SPHN</name>
<organism evidence="2 3">
    <name type="scientific">Flavisphingopyxis soli</name>
    <dbReference type="NCBI Taxonomy" id="2601267"/>
    <lineage>
        <taxon>Bacteria</taxon>
        <taxon>Pseudomonadati</taxon>
        <taxon>Pseudomonadota</taxon>
        <taxon>Alphaproteobacteria</taxon>
        <taxon>Sphingomonadales</taxon>
        <taxon>Sphingopyxidaceae</taxon>
        <taxon>Flavisphingopyxis</taxon>
    </lineage>
</organism>
<dbReference type="Gene3D" id="2.40.70.10">
    <property type="entry name" value="Acid Proteases"/>
    <property type="match status" value="2"/>
</dbReference>